<evidence type="ECO:0000313" key="4">
    <source>
        <dbReference type="EMBL" id="KAL3839767.1"/>
    </source>
</evidence>
<feature type="compositionally biased region" description="Polar residues" evidence="3">
    <location>
        <begin position="505"/>
        <end position="521"/>
    </location>
</feature>
<keyword evidence="1" id="KW-0853">WD repeat</keyword>
<sequence>MDTAKLLLVASGGDTVKLFDVSVESQNSCILAYSPSPGLHVNSVKWNHNSNLWTVPAKNSKGEIVEPSESVSAISFSNKGSRYLCSGGSGHVVRIWDLQNKRCVKWLKGHTDTIPGVMYNCKDEHIASVSRKGDLILHNLSSGTKAAEFKDPNGQVLGALDYSWVSRHLLVTAGDNGSIHMWDTTGRSPKVSWLKQHSAPTSGISFLPTNDKIITSVGLDMKLYTFDSGSRKPSSCIPYEAPFSSLAFTDDGLTLAAGTSTGQVVFYDVRGKPHHITVLRAYGNSEAVTNLCWQRSKPVTVNEHNCTDENVLLAGDVGDSILMPDPLPSRASSSFSMSSGVSGSQNPGRSSSGDFFSYLPGSSGSASSAYSLTSSEVTPLRSSLLTGGALARLNAPKSYNFKDDMEVFSPLVEVQPITPSLDKLWDDHDRQKKDQDRKPYFQSPSTRGIDNTHTSLSTRADDSSSITPPKALGGERLSDKYLHHQRASINISRLSLLTSTNSSSGLQDSLRNTSSGLSPNSLITRETSNQETLSSPLAAKIIITGQNNLDTHVERIGATPSLSDALSFQVGSPKSKKTGAETREERRNSVLSRSETPSVPGSDFLTNTHGGVLNMEKNSLQSESQQGTSFILQLIQRTLEENLGSFQNFIHKDVRNLHLELIRQFYLQEKEMSSVNELILENQAEMRKELQALRKENQLLRQLLGVNIYLPDPTEPTDRPTRHSPPATRLMDLFNKYWQFNKLDT</sequence>
<feature type="compositionally biased region" description="Polar residues" evidence="3">
    <location>
        <begin position="589"/>
        <end position="604"/>
    </location>
</feature>
<accession>A0ABD3TU19</accession>
<dbReference type="Proteomes" id="UP001634393">
    <property type="component" value="Unassembled WGS sequence"/>
</dbReference>
<gene>
    <name evidence="4" type="ORF">ACJIZ3_024358</name>
</gene>
<feature type="region of interest" description="Disordered" evidence="3">
    <location>
        <begin position="333"/>
        <end position="355"/>
    </location>
</feature>
<dbReference type="PROSITE" id="PS50082">
    <property type="entry name" value="WD_REPEATS_2"/>
    <property type="match status" value="1"/>
</dbReference>
<evidence type="ECO:0008006" key="6">
    <source>
        <dbReference type="Google" id="ProtNLM"/>
    </source>
</evidence>
<evidence type="ECO:0000313" key="5">
    <source>
        <dbReference type="Proteomes" id="UP001634393"/>
    </source>
</evidence>
<feature type="compositionally biased region" description="Polar residues" evidence="3">
    <location>
        <begin position="345"/>
        <end position="354"/>
    </location>
</feature>
<organism evidence="4 5">
    <name type="scientific">Penstemon smallii</name>
    <dbReference type="NCBI Taxonomy" id="265156"/>
    <lineage>
        <taxon>Eukaryota</taxon>
        <taxon>Viridiplantae</taxon>
        <taxon>Streptophyta</taxon>
        <taxon>Embryophyta</taxon>
        <taxon>Tracheophyta</taxon>
        <taxon>Spermatophyta</taxon>
        <taxon>Magnoliopsida</taxon>
        <taxon>eudicotyledons</taxon>
        <taxon>Gunneridae</taxon>
        <taxon>Pentapetalae</taxon>
        <taxon>asterids</taxon>
        <taxon>lamiids</taxon>
        <taxon>Lamiales</taxon>
        <taxon>Plantaginaceae</taxon>
        <taxon>Cheloneae</taxon>
        <taxon>Penstemon</taxon>
    </lineage>
</organism>
<feature type="coiled-coil region" evidence="2">
    <location>
        <begin position="676"/>
        <end position="703"/>
    </location>
</feature>
<dbReference type="InterPro" id="IPR036322">
    <property type="entry name" value="WD40_repeat_dom_sf"/>
</dbReference>
<dbReference type="AlphaFoldDB" id="A0ABD3TU19"/>
<comment type="caution">
    <text evidence="4">The sequence shown here is derived from an EMBL/GenBank/DDBJ whole genome shotgun (WGS) entry which is preliminary data.</text>
</comment>
<evidence type="ECO:0000256" key="3">
    <source>
        <dbReference type="SAM" id="MobiDB-lite"/>
    </source>
</evidence>
<dbReference type="InterPro" id="IPR015943">
    <property type="entry name" value="WD40/YVTN_repeat-like_dom_sf"/>
</dbReference>
<dbReference type="PANTHER" id="PTHR45096:SF1">
    <property type="entry name" value="PROTEIN NEDD1"/>
    <property type="match status" value="1"/>
</dbReference>
<dbReference type="InterPro" id="IPR001680">
    <property type="entry name" value="WD40_rpt"/>
</dbReference>
<evidence type="ECO:0000256" key="2">
    <source>
        <dbReference type="SAM" id="Coils"/>
    </source>
</evidence>
<feature type="compositionally biased region" description="Polar residues" evidence="3">
    <location>
        <begin position="442"/>
        <end position="467"/>
    </location>
</feature>
<evidence type="ECO:0000256" key="1">
    <source>
        <dbReference type="PROSITE-ProRule" id="PRU00221"/>
    </source>
</evidence>
<dbReference type="SMART" id="SM00320">
    <property type="entry name" value="WD40"/>
    <property type="match status" value="5"/>
</dbReference>
<reference evidence="4 5" key="1">
    <citation type="submission" date="2024-12" db="EMBL/GenBank/DDBJ databases">
        <title>The unique morphological basis and parallel evolutionary history of personate flowers in Penstemon.</title>
        <authorList>
            <person name="Depatie T.H."/>
            <person name="Wessinger C.A."/>
        </authorList>
    </citation>
    <scope>NUCLEOTIDE SEQUENCE [LARGE SCALE GENOMIC DNA]</scope>
    <source>
        <strain evidence="4">WTNN_2</strain>
        <tissue evidence="4">Leaf</tissue>
    </source>
</reference>
<feature type="region of interest" description="Disordered" evidence="3">
    <location>
        <begin position="564"/>
        <end position="604"/>
    </location>
</feature>
<proteinExistence type="predicted"/>
<dbReference type="EMBL" id="JBJXBP010000003">
    <property type="protein sequence ID" value="KAL3839767.1"/>
    <property type="molecule type" value="Genomic_DNA"/>
</dbReference>
<dbReference type="Pfam" id="PF00400">
    <property type="entry name" value="WD40"/>
    <property type="match status" value="1"/>
</dbReference>
<feature type="repeat" description="WD" evidence="1">
    <location>
        <begin position="64"/>
        <end position="106"/>
    </location>
</feature>
<feature type="compositionally biased region" description="Low complexity" evidence="3">
    <location>
        <begin position="333"/>
        <end position="344"/>
    </location>
</feature>
<protein>
    <recommendedName>
        <fullName evidence="6">Protein NEDD1</fullName>
    </recommendedName>
</protein>
<keyword evidence="5" id="KW-1185">Reference proteome</keyword>
<feature type="region of interest" description="Disordered" evidence="3">
    <location>
        <begin position="500"/>
        <end position="521"/>
    </location>
</feature>
<dbReference type="PANTHER" id="PTHR45096">
    <property type="entry name" value="PROTEIN NEDD1"/>
    <property type="match status" value="1"/>
</dbReference>
<name>A0ABD3TU19_9LAMI</name>
<feature type="compositionally biased region" description="Basic and acidic residues" evidence="3">
    <location>
        <begin position="423"/>
        <end position="439"/>
    </location>
</feature>
<dbReference type="SUPFAM" id="SSF50978">
    <property type="entry name" value="WD40 repeat-like"/>
    <property type="match status" value="1"/>
</dbReference>
<feature type="compositionally biased region" description="Basic and acidic residues" evidence="3">
    <location>
        <begin position="578"/>
        <end position="588"/>
    </location>
</feature>
<keyword evidence="2" id="KW-0175">Coiled coil</keyword>
<dbReference type="InterPro" id="IPR044621">
    <property type="entry name" value="NEDD1"/>
</dbReference>
<feature type="region of interest" description="Disordered" evidence="3">
    <location>
        <begin position="423"/>
        <end position="474"/>
    </location>
</feature>
<dbReference type="Gene3D" id="2.130.10.10">
    <property type="entry name" value="YVTN repeat-like/Quinoprotein amine dehydrogenase"/>
    <property type="match status" value="2"/>
</dbReference>